<dbReference type="InterPro" id="IPR037138">
    <property type="entry name" value="His_deacetylse_dom_sf"/>
</dbReference>
<evidence type="ECO:0000313" key="2">
    <source>
        <dbReference type="EMBL" id="MBN3279975.1"/>
    </source>
</evidence>
<dbReference type="PANTHER" id="PTHR10625:SF43">
    <property type="entry name" value="POLYAMINE DEACETYLASE HDAC10"/>
    <property type="match status" value="1"/>
</dbReference>
<feature type="non-terminal residue" evidence="2">
    <location>
        <position position="159"/>
    </location>
</feature>
<accession>A0ABS2Y194</accession>
<feature type="domain" description="Histone deacetylase" evidence="1">
    <location>
        <begin position="1"/>
        <end position="69"/>
    </location>
</feature>
<evidence type="ECO:0000259" key="1">
    <source>
        <dbReference type="Pfam" id="PF00850"/>
    </source>
</evidence>
<comment type="caution">
    <text evidence="2">The sequence shown here is derived from an EMBL/GenBank/DDBJ whole genome shotgun (WGS) entry which is preliminary data.</text>
</comment>
<gene>
    <name evidence="2" type="primary">Hdac10_1</name>
    <name evidence="2" type="ORF">GTO93_0021957</name>
</gene>
<protein>
    <submittedName>
        <fullName evidence="2">HDA10 deacetylase</fullName>
    </submittedName>
</protein>
<dbReference type="EMBL" id="JAAWVQ010094295">
    <property type="protein sequence ID" value="MBN3279975.1"/>
    <property type="molecule type" value="Genomic_DNA"/>
</dbReference>
<dbReference type="Proteomes" id="UP001166093">
    <property type="component" value="Unassembled WGS sequence"/>
</dbReference>
<dbReference type="Gene3D" id="3.40.800.20">
    <property type="entry name" value="Histone deacetylase domain"/>
    <property type="match status" value="2"/>
</dbReference>
<dbReference type="InterPro" id="IPR023801">
    <property type="entry name" value="His_deacetylse_dom"/>
</dbReference>
<dbReference type="PANTHER" id="PTHR10625">
    <property type="entry name" value="HISTONE DEACETYLASE HDAC1-RELATED"/>
    <property type="match status" value="1"/>
</dbReference>
<organism evidence="2 3">
    <name type="scientific">Polyodon spathula</name>
    <name type="common">North American paddlefish</name>
    <name type="synonym">Squalus spathula</name>
    <dbReference type="NCBI Taxonomy" id="7913"/>
    <lineage>
        <taxon>Eukaryota</taxon>
        <taxon>Metazoa</taxon>
        <taxon>Chordata</taxon>
        <taxon>Craniata</taxon>
        <taxon>Vertebrata</taxon>
        <taxon>Euteleostomi</taxon>
        <taxon>Actinopterygii</taxon>
        <taxon>Chondrostei</taxon>
        <taxon>Acipenseriformes</taxon>
        <taxon>Polyodontidae</taxon>
        <taxon>Polyodon</taxon>
    </lineage>
</organism>
<dbReference type="SUPFAM" id="SSF52768">
    <property type="entry name" value="Arginase/deacetylase"/>
    <property type="match status" value="1"/>
</dbReference>
<dbReference type="InterPro" id="IPR000286">
    <property type="entry name" value="HDACs"/>
</dbReference>
<feature type="non-terminal residue" evidence="2">
    <location>
        <position position="1"/>
    </location>
</feature>
<name>A0ABS2Y194_POLSP</name>
<evidence type="ECO:0000313" key="3">
    <source>
        <dbReference type="Proteomes" id="UP001166093"/>
    </source>
</evidence>
<keyword evidence="3" id="KW-1185">Reference proteome</keyword>
<dbReference type="Pfam" id="PF00850">
    <property type="entry name" value="Hist_deacetyl"/>
    <property type="match status" value="1"/>
</dbReference>
<reference evidence="2" key="1">
    <citation type="journal article" date="2021" name="Cell">
        <title>Tracing the genetic footprints of vertebrate landing in non-teleost ray-finned fishes.</title>
        <authorList>
            <person name="Bi X."/>
            <person name="Wang K."/>
            <person name="Yang L."/>
            <person name="Pan H."/>
            <person name="Jiang H."/>
            <person name="Wei Q."/>
            <person name="Fang M."/>
            <person name="Yu H."/>
            <person name="Zhu C."/>
            <person name="Cai Y."/>
            <person name="He Y."/>
            <person name="Gan X."/>
            <person name="Zeng H."/>
            <person name="Yu D."/>
            <person name="Zhu Y."/>
            <person name="Jiang H."/>
            <person name="Qiu Q."/>
            <person name="Yang H."/>
            <person name="Zhang Y.E."/>
            <person name="Wang W."/>
            <person name="Zhu M."/>
            <person name="He S."/>
            <person name="Zhang G."/>
        </authorList>
    </citation>
    <scope>NUCLEOTIDE SEQUENCE</scope>
    <source>
        <strain evidence="2">Pddl_001</strain>
    </source>
</reference>
<proteinExistence type="predicted"/>
<sequence>YHCAKLALGATLQLVDSVMTGKVRNGMALVRPPGHHSQHSAANGFCVFNNVAVAAHYAKRKYNLTSVLYFSWHRYEHQQFWPNLHESDYNAVGKGKGAGFNINLPWNKVGMNNADYLAVFFHVLLPVAYEFSPELVLISAGFDSAVGDPEVKFTGFCCY</sequence>
<dbReference type="InterPro" id="IPR023696">
    <property type="entry name" value="Ureohydrolase_dom_sf"/>
</dbReference>
<dbReference type="PRINTS" id="PR01270">
    <property type="entry name" value="HDASUPER"/>
</dbReference>